<keyword evidence="2" id="KW-0812">Transmembrane</keyword>
<feature type="compositionally biased region" description="Low complexity" evidence="1">
    <location>
        <begin position="69"/>
        <end position="78"/>
    </location>
</feature>
<evidence type="ECO:0000256" key="2">
    <source>
        <dbReference type="SAM" id="Phobius"/>
    </source>
</evidence>
<dbReference type="Gene3D" id="3.30.70.1070">
    <property type="entry name" value="Sporulation related repeat"/>
    <property type="match status" value="1"/>
</dbReference>
<evidence type="ECO:0000256" key="1">
    <source>
        <dbReference type="SAM" id="MobiDB-lite"/>
    </source>
</evidence>
<evidence type="ECO:0000259" key="3">
    <source>
        <dbReference type="PROSITE" id="PS51724"/>
    </source>
</evidence>
<protein>
    <submittedName>
        <fullName evidence="4">DedD protein</fullName>
    </submittedName>
</protein>
<name>A0ABY0ITH7_9RHOO</name>
<keyword evidence="2" id="KW-1133">Transmembrane helix</keyword>
<gene>
    <name evidence="4" type="ORF">EV678_1201</name>
</gene>
<evidence type="ECO:0000313" key="5">
    <source>
        <dbReference type="Proteomes" id="UP000292136"/>
    </source>
</evidence>
<dbReference type="SUPFAM" id="SSF110997">
    <property type="entry name" value="Sporulation related repeat"/>
    <property type="match status" value="1"/>
</dbReference>
<feature type="region of interest" description="Disordered" evidence="1">
    <location>
        <begin position="58"/>
        <end position="80"/>
    </location>
</feature>
<feature type="domain" description="SPOR" evidence="3">
    <location>
        <begin position="167"/>
        <end position="245"/>
    </location>
</feature>
<dbReference type="InterPro" id="IPR036680">
    <property type="entry name" value="SPOR-like_sf"/>
</dbReference>
<dbReference type="Pfam" id="PF05036">
    <property type="entry name" value="SPOR"/>
    <property type="match status" value="1"/>
</dbReference>
<keyword evidence="2" id="KW-0472">Membrane</keyword>
<sequence>MQVTDSDAQLQLKKRARRRLVGAVAFVTFAAIVLPMVMDQAPPPPTPDVQIRIPGQDQTAFNPQALTTPAPAKPSAPARTELAPPPVVAVAPAAEAPAKPAEKPPVVTPAPVEKPAAKPVDRTAEKQAAEKAAADKAAAAEKAKAEAEAKRAAALLGAGKPEAAKPAAAAGQHVILIGAFANPGNVKVLQTKLNEIGVKSYTENLDSPQGAKTRVRAGPFPSKEAAEKALDKMKKIGVNGIVSAK</sequence>
<proteinExistence type="predicted"/>
<dbReference type="EMBL" id="SHKM01000001">
    <property type="protein sequence ID" value="RZT90387.1"/>
    <property type="molecule type" value="Genomic_DNA"/>
</dbReference>
<accession>A0ABY0ITH7</accession>
<dbReference type="RefSeq" id="WP_130458836.1">
    <property type="nucleotide sequence ID" value="NZ_SHKM01000001.1"/>
</dbReference>
<feature type="compositionally biased region" description="Polar residues" evidence="1">
    <location>
        <begin position="58"/>
        <end position="67"/>
    </location>
</feature>
<reference evidence="4 5" key="1">
    <citation type="submission" date="2019-02" db="EMBL/GenBank/DDBJ databases">
        <title>Genomic Encyclopedia of Type Strains, Phase IV (KMG-IV): sequencing the most valuable type-strain genomes for metagenomic binning, comparative biology and taxonomic classification.</title>
        <authorList>
            <person name="Goeker M."/>
        </authorList>
    </citation>
    <scope>NUCLEOTIDE SEQUENCE [LARGE SCALE GENOMIC DNA]</scope>
    <source>
        <strain evidence="4 5">DSM 21223</strain>
    </source>
</reference>
<feature type="transmembrane region" description="Helical" evidence="2">
    <location>
        <begin position="20"/>
        <end position="38"/>
    </location>
</feature>
<feature type="compositionally biased region" description="Basic and acidic residues" evidence="1">
    <location>
        <begin position="115"/>
        <end position="135"/>
    </location>
</feature>
<keyword evidence="5" id="KW-1185">Reference proteome</keyword>
<organism evidence="4 5">
    <name type="scientific">Azospira oryzae</name>
    <dbReference type="NCBI Taxonomy" id="146939"/>
    <lineage>
        <taxon>Bacteria</taxon>
        <taxon>Pseudomonadati</taxon>
        <taxon>Pseudomonadota</taxon>
        <taxon>Betaproteobacteria</taxon>
        <taxon>Rhodocyclales</taxon>
        <taxon>Rhodocyclaceae</taxon>
        <taxon>Azospira</taxon>
    </lineage>
</organism>
<dbReference type="Proteomes" id="UP000292136">
    <property type="component" value="Unassembled WGS sequence"/>
</dbReference>
<evidence type="ECO:0000313" key="4">
    <source>
        <dbReference type="EMBL" id="RZT90387.1"/>
    </source>
</evidence>
<comment type="caution">
    <text evidence="4">The sequence shown here is derived from an EMBL/GenBank/DDBJ whole genome shotgun (WGS) entry which is preliminary data.</text>
</comment>
<dbReference type="InterPro" id="IPR007730">
    <property type="entry name" value="SPOR-like_dom"/>
</dbReference>
<dbReference type="PROSITE" id="PS51724">
    <property type="entry name" value="SPOR"/>
    <property type="match status" value="1"/>
</dbReference>
<feature type="region of interest" description="Disordered" evidence="1">
    <location>
        <begin position="94"/>
        <end position="135"/>
    </location>
</feature>